<dbReference type="AlphaFoldDB" id="A0A6U4KVX5"/>
<dbReference type="GO" id="GO:0005096">
    <property type="term" value="F:GTPase activator activity"/>
    <property type="evidence" value="ECO:0007669"/>
    <property type="project" value="TreeGrafter"/>
</dbReference>
<dbReference type="Gene3D" id="2.30.29.30">
    <property type="entry name" value="Pleckstrin-homology domain (PH domain)/Phosphotyrosine-binding domain (PTB)"/>
    <property type="match status" value="1"/>
</dbReference>
<gene>
    <name evidence="2" type="ORF">PPAR1163_LOCUS27849</name>
    <name evidence="3" type="ORF">PPAR1163_LOCUS27850</name>
</gene>
<protein>
    <recommendedName>
        <fullName evidence="1">RanBD1 domain-containing protein</fullName>
    </recommendedName>
</protein>
<dbReference type="SMART" id="SM00160">
    <property type="entry name" value="RanBD"/>
    <property type="match status" value="1"/>
</dbReference>
<dbReference type="EMBL" id="HBGJ01044253">
    <property type="protein sequence ID" value="CAD9269412.1"/>
    <property type="molecule type" value="Transcribed_RNA"/>
</dbReference>
<dbReference type="PROSITE" id="PS50196">
    <property type="entry name" value="RANBD1"/>
    <property type="match status" value="1"/>
</dbReference>
<name>A0A6U4KVX5_9STRA</name>
<dbReference type="InterPro" id="IPR000156">
    <property type="entry name" value="Ran_bind_dom"/>
</dbReference>
<sequence length="150" mass="16315">MLDKDTGNFTWLNRGIGEIKILKHRENGMIRLLMRQEKTMKVIVNHIADPRIVMSANNGSDRSWVWSAFDYADGELKETVFAIKFSDRDVAAGFKTKFTEAQETMSAHLAGADAPPSAEADEAAAAIAGLSTDDAAAAAPAADEEKKEET</sequence>
<dbReference type="InterPro" id="IPR045255">
    <property type="entry name" value="RanBP1-like"/>
</dbReference>
<proteinExistence type="predicted"/>
<organism evidence="3">
    <name type="scientific">Phaeomonas parva</name>
    <dbReference type="NCBI Taxonomy" id="124430"/>
    <lineage>
        <taxon>Eukaryota</taxon>
        <taxon>Sar</taxon>
        <taxon>Stramenopiles</taxon>
        <taxon>Ochrophyta</taxon>
        <taxon>Pinguiophyceae</taxon>
        <taxon>Pinguiochrysidales</taxon>
        <taxon>Pinguiochrysidaceae</taxon>
        <taxon>Phaeomonas</taxon>
    </lineage>
</organism>
<feature type="domain" description="RanBD1" evidence="1">
    <location>
        <begin position="1"/>
        <end position="107"/>
    </location>
</feature>
<dbReference type="SUPFAM" id="SSF50729">
    <property type="entry name" value="PH domain-like"/>
    <property type="match status" value="1"/>
</dbReference>
<evidence type="ECO:0000259" key="1">
    <source>
        <dbReference type="PROSITE" id="PS50196"/>
    </source>
</evidence>
<dbReference type="PANTHER" id="PTHR23138">
    <property type="entry name" value="RAN BINDING PROTEIN"/>
    <property type="match status" value="1"/>
</dbReference>
<dbReference type="PANTHER" id="PTHR23138:SF87">
    <property type="entry name" value="E3 SUMO-PROTEIN LIGASE RANBP2"/>
    <property type="match status" value="1"/>
</dbReference>
<dbReference type="GO" id="GO:0005643">
    <property type="term" value="C:nuclear pore"/>
    <property type="evidence" value="ECO:0007669"/>
    <property type="project" value="TreeGrafter"/>
</dbReference>
<evidence type="ECO:0000313" key="2">
    <source>
        <dbReference type="EMBL" id="CAD9269412.1"/>
    </source>
</evidence>
<dbReference type="InterPro" id="IPR011993">
    <property type="entry name" value="PH-like_dom_sf"/>
</dbReference>
<evidence type="ECO:0000313" key="3">
    <source>
        <dbReference type="EMBL" id="CAD9269413.1"/>
    </source>
</evidence>
<reference evidence="3" key="1">
    <citation type="submission" date="2021-01" db="EMBL/GenBank/DDBJ databases">
        <authorList>
            <person name="Corre E."/>
            <person name="Pelletier E."/>
            <person name="Niang G."/>
            <person name="Scheremetjew M."/>
            <person name="Finn R."/>
            <person name="Kale V."/>
            <person name="Holt S."/>
            <person name="Cochrane G."/>
            <person name="Meng A."/>
            <person name="Brown T."/>
            <person name="Cohen L."/>
        </authorList>
    </citation>
    <scope>NUCLEOTIDE SEQUENCE</scope>
    <source>
        <strain evidence="3">CCMP2877</strain>
    </source>
</reference>
<dbReference type="Pfam" id="PF00638">
    <property type="entry name" value="Ran_BP1"/>
    <property type="match status" value="1"/>
</dbReference>
<dbReference type="GO" id="GO:0005737">
    <property type="term" value="C:cytoplasm"/>
    <property type="evidence" value="ECO:0007669"/>
    <property type="project" value="TreeGrafter"/>
</dbReference>
<accession>A0A6U4KVX5</accession>
<dbReference type="EMBL" id="HBGJ01044264">
    <property type="protein sequence ID" value="CAD9269413.1"/>
    <property type="molecule type" value="Transcribed_RNA"/>
</dbReference>